<dbReference type="PANTHER" id="PTHR10815">
    <property type="entry name" value="METHYLATED-DNA--PROTEIN-CYSTEINE METHYLTRANSFERASE"/>
    <property type="match status" value="1"/>
</dbReference>
<dbReference type="KEGG" id="rsn:RSPO_c00908"/>
<evidence type="ECO:0000259" key="8">
    <source>
        <dbReference type="Pfam" id="PF01035"/>
    </source>
</evidence>
<gene>
    <name evidence="9" type="primary">ogt</name>
    <name evidence="9" type="ordered locus">RSPO_c00908</name>
</gene>
<dbReference type="Proteomes" id="UP000007953">
    <property type="component" value="Chromosome"/>
</dbReference>
<evidence type="ECO:0000256" key="5">
    <source>
        <dbReference type="ARBA" id="ARBA00023204"/>
    </source>
</evidence>
<evidence type="ECO:0000256" key="7">
    <source>
        <dbReference type="SAM" id="MobiDB-lite"/>
    </source>
</evidence>
<name>F6FYX6_RALS8</name>
<keyword evidence="2 9" id="KW-0489">Methyltransferase</keyword>
<evidence type="ECO:0000313" key="9">
    <source>
        <dbReference type="EMBL" id="AEG68209.1"/>
    </source>
</evidence>
<keyword evidence="5" id="KW-0234">DNA repair</keyword>
<dbReference type="Pfam" id="PF01035">
    <property type="entry name" value="DNA_binding_1"/>
    <property type="match status" value="1"/>
</dbReference>
<protein>
    <submittedName>
        <fullName evidence="9">Methylated-DNA-[protein]-cysteine s-methyltransferase</fullName>
    </submittedName>
</protein>
<dbReference type="InterPro" id="IPR036388">
    <property type="entry name" value="WH-like_DNA-bd_sf"/>
</dbReference>
<dbReference type="InterPro" id="IPR001497">
    <property type="entry name" value="MethylDNA_cys_MeTrfase_AS"/>
</dbReference>
<dbReference type="GO" id="GO:0032259">
    <property type="term" value="P:methylation"/>
    <property type="evidence" value="ECO:0007669"/>
    <property type="project" value="UniProtKB-KW"/>
</dbReference>
<dbReference type="PATRIC" id="fig|1031711.3.peg.889"/>
<dbReference type="InterPro" id="IPR036631">
    <property type="entry name" value="MGMT_N_sf"/>
</dbReference>
<dbReference type="eggNOG" id="COG0350">
    <property type="taxonomic scope" value="Bacteria"/>
</dbReference>
<reference evidence="9 10" key="1">
    <citation type="journal article" date="2011" name="J. Bacteriol.">
        <title>Complete genome sequence of the plant pathogen Ralstonia solanacearum strain Po82.</title>
        <authorList>
            <person name="Xu J."/>
            <person name="Zheng H.J."/>
            <person name="Liu L."/>
            <person name="Pan Z.C."/>
            <person name="Prior P."/>
            <person name="Tang B."/>
            <person name="Xu J.S."/>
            <person name="Zhang H."/>
            <person name="Tian Q."/>
            <person name="Zhang L.Q."/>
            <person name="Feng J."/>
        </authorList>
    </citation>
    <scope>NUCLEOTIDE SEQUENCE [LARGE SCALE GENOMIC DNA]</scope>
    <source>
        <strain evidence="9 10">Po82</strain>
    </source>
</reference>
<dbReference type="EMBL" id="CP002819">
    <property type="protein sequence ID" value="AEG68209.1"/>
    <property type="molecule type" value="Genomic_DNA"/>
</dbReference>
<dbReference type="HOGENOM" id="CLU_000445_52_2_4"/>
<evidence type="ECO:0000313" key="10">
    <source>
        <dbReference type="Proteomes" id="UP000007953"/>
    </source>
</evidence>
<organism evidence="9 10">
    <name type="scientific">Ralstonia solanacearum (strain Po82)</name>
    <dbReference type="NCBI Taxonomy" id="1031711"/>
    <lineage>
        <taxon>Bacteria</taxon>
        <taxon>Pseudomonadati</taxon>
        <taxon>Pseudomonadota</taxon>
        <taxon>Betaproteobacteria</taxon>
        <taxon>Burkholderiales</taxon>
        <taxon>Burkholderiaceae</taxon>
        <taxon>Ralstonia</taxon>
        <taxon>Ralstonia solanacearum species complex</taxon>
    </lineage>
</organism>
<dbReference type="CDD" id="cd06445">
    <property type="entry name" value="ATase"/>
    <property type="match status" value="1"/>
</dbReference>
<dbReference type="Gene3D" id="1.10.10.10">
    <property type="entry name" value="Winged helix-like DNA-binding domain superfamily/Winged helix DNA-binding domain"/>
    <property type="match status" value="1"/>
</dbReference>
<sequence length="195" mass="21048">MNARQRAAHGHGQDSALVQTGPVLDSRDRFSVPHTAMPSPFDAVLEAPFGKLGVRVAEGAIWEIVYLPDSTRTIDSADPLIHRLARQLDAYYAHPDAAFDVPLVHTGTGFQHRVWDAICAVPRGAVTTYGAIARQIGSAPRAVGQACGANWYPILIPCHRVVSTAGIGGFSNHAEDGFHLGVKRWLLRHEGAMLT</sequence>
<keyword evidence="4" id="KW-0227">DNA damage</keyword>
<comment type="catalytic activity">
    <reaction evidence="6">
        <text>a 6-O-methyl-2'-deoxyguanosine in DNA + L-cysteinyl-[protein] = S-methyl-L-cysteinyl-[protein] + a 2'-deoxyguanosine in DNA</text>
        <dbReference type="Rhea" id="RHEA:24000"/>
        <dbReference type="Rhea" id="RHEA-COMP:10131"/>
        <dbReference type="Rhea" id="RHEA-COMP:10132"/>
        <dbReference type="Rhea" id="RHEA-COMP:11367"/>
        <dbReference type="Rhea" id="RHEA-COMP:11368"/>
        <dbReference type="ChEBI" id="CHEBI:29950"/>
        <dbReference type="ChEBI" id="CHEBI:82612"/>
        <dbReference type="ChEBI" id="CHEBI:85445"/>
        <dbReference type="ChEBI" id="CHEBI:85448"/>
        <dbReference type="EC" id="2.1.1.63"/>
    </reaction>
</comment>
<evidence type="ECO:0000256" key="4">
    <source>
        <dbReference type="ARBA" id="ARBA00022763"/>
    </source>
</evidence>
<dbReference type="PROSITE" id="PS00374">
    <property type="entry name" value="MGMT"/>
    <property type="match status" value="1"/>
</dbReference>
<dbReference type="PANTHER" id="PTHR10815:SF13">
    <property type="entry name" value="METHYLATED-DNA--PROTEIN-CYSTEINE METHYLTRANSFERASE"/>
    <property type="match status" value="1"/>
</dbReference>
<dbReference type="GO" id="GO:0006281">
    <property type="term" value="P:DNA repair"/>
    <property type="evidence" value="ECO:0007669"/>
    <property type="project" value="UniProtKB-KW"/>
</dbReference>
<dbReference type="InterPro" id="IPR014048">
    <property type="entry name" value="MethylDNA_cys_MeTrfase_DNA-bd"/>
</dbReference>
<accession>F6FYX6</accession>
<dbReference type="AlphaFoldDB" id="F6FYX6"/>
<evidence type="ECO:0000256" key="1">
    <source>
        <dbReference type="ARBA" id="ARBA00001286"/>
    </source>
</evidence>
<dbReference type="NCBIfam" id="TIGR00589">
    <property type="entry name" value="ogt"/>
    <property type="match status" value="1"/>
</dbReference>
<proteinExistence type="predicted"/>
<dbReference type="InterPro" id="IPR036217">
    <property type="entry name" value="MethylDNA_cys_MeTrfase_DNAb"/>
</dbReference>
<dbReference type="GO" id="GO:0003908">
    <property type="term" value="F:methylated-DNA-[protein]-cysteine S-methyltransferase activity"/>
    <property type="evidence" value="ECO:0007669"/>
    <property type="project" value="UniProtKB-EC"/>
</dbReference>
<evidence type="ECO:0000256" key="2">
    <source>
        <dbReference type="ARBA" id="ARBA00022603"/>
    </source>
</evidence>
<keyword evidence="3 9" id="KW-0808">Transferase</keyword>
<dbReference type="SUPFAM" id="SSF46767">
    <property type="entry name" value="Methylated DNA-protein cysteine methyltransferase, C-terminal domain"/>
    <property type="match status" value="1"/>
</dbReference>
<comment type="catalytic activity">
    <reaction evidence="1">
        <text>a 4-O-methyl-thymidine in DNA + L-cysteinyl-[protein] = a thymidine in DNA + S-methyl-L-cysteinyl-[protein]</text>
        <dbReference type="Rhea" id="RHEA:53428"/>
        <dbReference type="Rhea" id="RHEA-COMP:10131"/>
        <dbReference type="Rhea" id="RHEA-COMP:10132"/>
        <dbReference type="Rhea" id="RHEA-COMP:13555"/>
        <dbReference type="Rhea" id="RHEA-COMP:13556"/>
        <dbReference type="ChEBI" id="CHEBI:29950"/>
        <dbReference type="ChEBI" id="CHEBI:82612"/>
        <dbReference type="ChEBI" id="CHEBI:137386"/>
        <dbReference type="ChEBI" id="CHEBI:137387"/>
        <dbReference type="EC" id="2.1.1.63"/>
    </reaction>
</comment>
<evidence type="ECO:0000256" key="3">
    <source>
        <dbReference type="ARBA" id="ARBA00022679"/>
    </source>
</evidence>
<evidence type="ECO:0000256" key="6">
    <source>
        <dbReference type="ARBA" id="ARBA00049348"/>
    </source>
</evidence>
<dbReference type="SUPFAM" id="SSF53155">
    <property type="entry name" value="Methylated DNA-protein cysteine methyltransferase domain"/>
    <property type="match status" value="1"/>
</dbReference>
<feature type="domain" description="Methylated-DNA-[protein]-cysteine S-methyltransferase DNA binding" evidence="8">
    <location>
        <begin position="110"/>
        <end position="192"/>
    </location>
</feature>
<feature type="region of interest" description="Disordered" evidence="7">
    <location>
        <begin position="1"/>
        <end position="20"/>
    </location>
</feature>